<dbReference type="InterPro" id="IPR051046">
    <property type="entry name" value="MurCDEF_CellWall_CoF430Synth"/>
</dbReference>
<dbReference type="EMBL" id="AP013066">
    <property type="protein sequence ID" value="BAN36296.1"/>
    <property type="molecule type" value="Genomic_DNA"/>
</dbReference>
<evidence type="ECO:0000256" key="4">
    <source>
        <dbReference type="ARBA" id="ARBA00022741"/>
    </source>
</evidence>
<dbReference type="UniPathway" id="UPA00219"/>
<comment type="function">
    <text evidence="10 11">Involved in cell wall formation. Catalyzes the final step in the synthesis of UDP-N-acetylmuramoyl-pentapeptide, the precursor of murein.</text>
</comment>
<comment type="similarity">
    <text evidence="10">Belongs to the MurCDEF family. MurF subfamily.</text>
</comment>
<keyword evidence="8 10" id="KW-0131">Cell cycle</keyword>
<accession>S6AJ46</accession>
<dbReference type="InterPro" id="IPR036615">
    <property type="entry name" value="Mur_ligase_C_dom_sf"/>
</dbReference>
<dbReference type="GO" id="GO:0008766">
    <property type="term" value="F:UDP-N-acetylmuramoylalanyl-D-glutamyl-2,6-diaminopimelate-D-alanyl-D-alanine ligase activity"/>
    <property type="evidence" value="ECO:0007669"/>
    <property type="project" value="RHEA"/>
</dbReference>
<dbReference type="InterPro" id="IPR013221">
    <property type="entry name" value="Mur_ligase_cen"/>
</dbReference>
<dbReference type="InterPro" id="IPR004101">
    <property type="entry name" value="Mur_ligase_C"/>
</dbReference>
<dbReference type="EC" id="6.3.2.10" evidence="10 11"/>
<evidence type="ECO:0000256" key="7">
    <source>
        <dbReference type="ARBA" id="ARBA00022984"/>
    </source>
</evidence>
<dbReference type="HAMAP" id="MF_02019">
    <property type="entry name" value="MurF"/>
    <property type="match status" value="1"/>
</dbReference>
<name>S6AJ46_SULDS</name>
<dbReference type="Gene3D" id="3.90.190.20">
    <property type="entry name" value="Mur ligase, C-terminal domain"/>
    <property type="match status" value="1"/>
</dbReference>
<evidence type="ECO:0000256" key="9">
    <source>
        <dbReference type="ARBA" id="ARBA00023316"/>
    </source>
</evidence>
<dbReference type="SUPFAM" id="SSF53623">
    <property type="entry name" value="MurD-like peptide ligases, catalytic domain"/>
    <property type="match status" value="1"/>
</dbReference>
<evidence type="ECO:0000256" key="5">
    <source>
        <dbReference type="ARBA" id="ARBA00022840"/>
    </source>
</evidence>
<keyword evidence="6 10" id="KW-0133">Cell shape</keyword>
<evidence type="ECO:0000256" key="8">
    <source>
        <dbReference type="ARBA" id="ARBA00023306"/>
    </source>
</evidence>
<keyword evidence="3 10" id="KW-0132">Cell division</keyword>
<keyword evidence="9 10" id="KW-0961">Cell wall biogenesis/degradation</keyword>
<dbReference type="InterPro" id="IPR005863">
    <property type="entry name" value="UDP-N-AcMur_synth"/>
</dbReference>
<protein>
    <recommendedName>
        <fullName evidence="10 11">UDP-N-acetylmuramoyl-tripeptide--D-alanyl-D-alanine ligase</fullName>
        <ecNumber evidence="10 11">6.3.2.10</ecNumber>
    </recommendedName>
    <alternativeName>
        <fullName evidence="10">D-alanyl-D-alanine-adding enzyme</fullName>
    </alternativeName>
</protein>
<comment type="subcellular location">
    <subcellularLocation>
        <location evidence="10 11">Cytoplasm</location>
    </subcellularLocation>
</comment>
<evidence type="ECO:0000256" key="10">
    <source>
        <dbReference type="HAMAP-Rule" id="MF_02019"/>
    </source>
</evidence>
<dbReference type="Gene3D" id="3.40.1390.10">
    <property type="entry name" value="MurE/MurF, N-terminal domain"/>
    <property type="match status" value="1"/>
</dbReference>
<dbReference type="InterPro" id="IPR036565">
    <property type="entry name" value="Mur-like_cat_sf"/>
</dbReference>
<dbReference type="RefSeq" id="WP_023506999.1">
    <property type="nucleotide sequence ID" value="NC_022357.1"/>
</dbReference>
<keyword evidence="7 10" id="KW-0573">Peptidoglycan synthesis</keyword>
<feature type="domain" description="Mur ligase C-terminal" evidence="13">
    <location>
        <begin position="325"/>
        <end position="435"/>
    </location>
</feature>
<dbReference type="SUPFAM" id="SSF63418">
    <property type="entry name" value="MurE/MurF N-terminal domain"/>
    <property type="match status" value="1"/>
</dbReference>
<keyword evidence="2 10" id="KW-0436">Ligase</keyword>
<dbReference type="PANTHER" id="PTHR43024">
    <property type="entry name" value="UDP-N-ACETYLMURAMOYL-TRIPEPTIDE--D-ALANYL-D-ALANINE LIGASE"/>
    <property type="match status" value="1"/>
</dbReference>
<sequence>MLSLSAAAKALNAETSGTDVTFSGVTTDSRAVAAGDLFVALKGERFDGHNYVKQVMEQGAVAALVERRDPAWGDFPLLLVKDARLALGELAGHWRSRFTIPVVALTGSSGKTTVKEMIAAILREQAGDQAVLATKGNLNNDIGMPLTLLELRDTHHYAVIEMGMNHPGEIAYLSRIARPDVALVINAQAAHLAGLGTVEAVAHAKGEIFQSLVANGTAVINVDDPHAPLWQELATGHRVIRFGLKPQAEVSASFKLQSFGSEIVLVTPTGKFTVALPVPGEHNVRNALAAAAVAQALEVDNATIVAGLAKVSSVKGRLLKNPCLHGATMIDDTYNANPGSVRAAIAVLAGMPGKKMLVLGDMGELGENARALHAEIGAAAKAAGIDLLFTLGDLSSAASQSFGEGGRNFEYIEDLLHEIENRLAPDVTVLVKGSRFMQMERVVKSFVLEEDSTCCSH</sequence>
<dbReference type="PANTHER" id="PTHR43024:SF1">
    <property type="entry name" value="UDP-N-ACETYLMURAMOYL-TRIPEPTIDE--D-ALANYL-D-ALANINE LIGASE"/>
    <property type="match status" value="1"/>
</dbReference>
<comment type="pathway">
    <text evidence="10 11">Cell wall biogenesis; peptidoglycan biosynthesis.</text>
</comment>
<dbReference type="Proteomes" id="UP000015559">
    <property type="component" value="Chromosome"/>
</dbReference>
<keyword evidence="5 10" id="KW-0067">ATP-binding</keyword>
<evidence type="ECO:0000313" key="15">
    <source>
        <dbReference type="EMBL" id="BAN36296.1"/>
    </source>
</evidence>
<dbReference type="GO" id="GO:0009252">
    <property type="term" value="P:peptidoglycan biosynthetic process"/>
    <property type="evidence" value="ECO:0007669"/>
    <property type="project" value="UniProtKB-UniRule"/>
</dbReference>
<keyword evidence="4 10" id="KW-0547">Nucleotide-binding</keyword>
<evidence type="ECO:0000256" key="1">
    <source>
        <dbReference type="ARBA" id="ARBA00022490"/>
    </source>
</evidence>
<dbReference type="STRING" id="1163617.SCD_n02489"/>
<organism evidence="15 16">
    <name type="scientific">Sulfuricella denitrificans (strain DSM 22764 / NBRC 105220 / skB26)</name>
    <dbReference type="NCBI Taxonomy" id="1163617"/>
    <lineage>
        <taxon>Bacteria</taxon>
        <taxon>Pseudomonadati</taxon>
        <taxon>Pseudomonadota</taxon>
        <taxon>Betaproteobacteria</taxon>
        <taxon>Nitrosomonadales</taxon>
        <taxon>Sulfuricellaceae</taxon>
        <taxon>Sulfuricella</taxon>
    </lineage>
</organism>
<evidence type="ECO:0000259" key="13">
    <source>
        <dbReference type="Pfam" id="PF02875"/>
    </source>
</evidence>
<dbReference type="eggNOG" id="COG0770">
    <property type="taxonomic scope" value="Bacteria"/>
</dbReference>
<feature type="domain" description="Mur ligase N-terminal catalytic" evidence="12">
    <location>
        <begin position="22"/>
        <end position="69"/>
    </location>
</feature>
<evidence type="ECO:0000256" key="2">
    <source>
        <dbReference type="ARBA" id="ARBA00022598"/>
    </source>
</evidence>
<dbReference type="GO" id="GO:0071555">
    <property type="term" value="P:cell wall organization"/>
    <property type="evidence" value="ECO:0007669"/>
    <property type="project" value="UniProtKB-KW"/>
</dbReference>
<evidence type="ECO:0000259" key="12">
    <source>
        <dbReference type="Pfam" id="PF01225"/>
    </source>
</evidence>
<evidence type="ECO:0000313" key="16">
    <source>
        <dbReference type="Proteomes" id="UP000015559"/>
    </source>
</evidence>
<dbReference type="SUPFAM" id="SSF53244">
    <property type="entry name" value="MurD-like peptide ligases, peptide-binding domain"/>
    <property type="match status" value="1"/>
</dbReference>
<dbReference type="GO" id="GO:0051301">
    <property type="term" value="P:cell division"/>
    <property type="evidence" value="ECO:0007669"/>
    <property type="project" value="UniProtKB-KW"/>
</dbReference>
<dbReference type="InterPro" id="IPR000713">
    <property type="entry name" value="Mur_ligase_N"/>
</dbReference>
<proteinExistence type="inferred from homology"/>
<dbReference type="Pfam" id="PF01225">
    <property type="entry name" value="Mur_ligase"/>
    <property type="match status" value="1"/>
</dbReference>
<evidence type="ECO:0000256" key="3">
    <source>
        <dbReference type="ARBA" id="ARBA00022618"/>
    </source>
</evidence>
<dbReference type="GO" id="GO:0005524">
    <property type="term" value="F:ATP binding"/>
    <property type="evidence" value="ECO:0007669"/>
    <property type="project" value="UniProtKB-UniRule"/>
</dbReference>
<evidence type="ECO:0000256" key="6">
    <source>
        <dbReference type="ARBA" id="ARBA00022960"/>
    </source>
</evidence>
<reference evidence="15 16" key="1">
    <citation type="journal article" date="2012" name="Appl. Environ. Microbiol.">
        <title>Draft genome sequence of a psychrotolerant sulfur-oxidizing bacterium, Sulfuricella denitrificans skB26, and proteomic insights into cold adaptation.</title>
        <authorList>
            <person name="Watanabe T."/>
            <person name="Kojima H."/>
            <person name="Fukui M."/>
        </authorList>
    </citation>
    <scope>NUCLEOTIDE SEQUENCE [LARGE SCALE GENOMIC DNA]</scope>
    <source>
        <strain evidence="16">skB26</strain>
    </source>
</reference>
<dbReference type="Gene3D" id="3.40.1190.10">
    <property type="entry name" value="Mur-like, catalytic domain"/>
    <property type="match status" value="1"/>
</dbReference>
<dbReference type="GO" id="GO:0047480">
    <property type="term" value="F:UDP-N-acetylmuramoyl-tripeptide-D-alanyl-D-alanine ligase activity"/>
    <property type="evidence" value="ECO:0007669"/>
    <property type="project" value="UniProtKB-UniRule"/>
</dbReference>
<keyword evidence="16" id="KW-1185">Reference proteome</keyword>
<dbReference type="OrthoDB" id="9801978at2"/>
<dbReference type="HOGENOM" id="CLU_031507_4_0_4"/>
<dbReference type="Pfam" id="PF08245">
    <property type="entry name" value="Mur_ligase_M"/>
    <property type="match status" value="1"/>
</dbReference>
<dbReference type="NCBIfam" id="TIGR01143">
    <property type="entry name" value="murF"/>
    <property type="match status" value="1"/>
</dbReference>
<dbReference type="GO" id="GO:0005737">
    <property type="term" value="C:cytoplasm"/>
    <property type="evidence" value="ECO:0007669"/>
    <property type="project" value="UniProtKB-SubCell"/>
</dbReference>
<feature type="binding site" evidence="10">
    <location>
        <begin position="107"/>
        <end position="113"/>
    </location>
    <ligand>
        <name>ATP</name>
        <dbReference type="ChEBI" id="CHEBI:30616"/>
    </ligand>
</feature>
<gene>
    <name evidence="10" type="primary">murF</name>
    <name evidence="15" type="ORF">SCD_n02489</name>
</gene>
<comment type="catalytic activity">
    <reaction evidence="10 11">
        <text>D-alanyl-D-alanine + UDP-N-acetyl-alpha-D-muramoyl-L-alanyl-gamma-D-glutamyl-meso-2,6-diaminopimelate + ATP = UDP-N-acetyl-alpha-D-muramoyl-L-alanyl-gamma-D-glutamyl-meso-2,6-diaminopimeloyl-D-alanyl-D-alanine + ADP + phosphate + H(+)</text>
        <dbReference type="Rhea" id="RHEA:28374"/>
        <dbReference type="ChEBI" id="CHEBI:15378"/>
        <dbReference type="ChEBI" id="CHEBI:30616"/>
        <dbReference type="ChEBI" id="CHEBI:43474"/>
        <dbReference type="ChEBI" id="CHEBI:57822"/>
        <dbReference type="ChEBI" id="CHEBI:61386"/>
        <dbReference type="ChEBI" id="CHEBI:83905"/>
        <dbReference type="ChEBI" id="CHEBI:456216"/>
        <dbReference type="EC" id="6.3.2.10"/>
    </reaction>
</comment>
<feature type="domain" description="Mur ligase central" evidence="14">
    <location>
        <begin position="106"/>
        <end position="294"/>
    </location>
</feature>
<dbReference type="InterPro" id="IPR035911">
    <property type="entry name" value="MurE/MurF_N"/>
</dbReference>
<dbReference type="AlphaFoldDB" id="S6AJ46"/>
<dbReference type="Pfam" id="PF02875">
    <property type="entry name" value="Mur_ligase_C"/>
    <property type="match status" value="1"/>
</dbReference>
<dbReference type="KEGG" id="sdr:SCD_n02489"/>
<evidence type="ECO:0000259" key="14">
    <source>
        <dbReference type="Pfam" id="PF08245"/>
    </source>
</evidence>
<dbReference type="GO" id="GO:0008360">
    <property type="term" value="P:regulation of cell shape"/>
    <property type="evidence" value="ECO:0007669"/>
    <property type="project" value="UniProtKB-KW"/>
</dbReference>
<keyword evidence="1 10" id="KW-0963">Cytoplasm</keyword>
<evidence type="ECO:0000256" key="11">
    <source>
        <dbReference type="RuleBase" id="RU004136"/>
    </source>
</evidence>